<evidence type="ECO:0000256" key="2">
    <source>
        <dbReference type="ARBA" id="ARBA00022679"/>
    </source>
</evidence>
<keyword evidence="3" id="KW-0547">Nucleotide-binding</keyword>
<evidence type="ECO:0000256" key="1">
    <source>
        <dbReference type="ARBA" id="ARBA00022527"/>
    </source>
</evidence>
<evidence type="ECO:0000256" key="3">
    <source>
        <dbReference type="ARBA" id="ARBA00022741"/>
    </source>
</evidence>
<dbReference type="AlphaFoldDB" id="Q86EP5"/>
<evidence type="ECO:0000256" key="5">
    <source>
        <dbReference type="ARBA" id="ARBA00022840"/>
    </source>
</evidence>
<accession>Q86EP5</accession>
<keyword evidence="4" id="KW-0418">Kinase</keyword>
<evidence type="ECO:0000256" key="4">
    <source>
        <dbReference type="ARBA" id="ARBA00022777"/>
    </source>
</evidence>
<keyword evidence="5" id="KW-0067">ATP-binding</keyword>
<feature type="domain" description="AGC-kinase C-terminal" evidence="6">
    <location>
        <begin position="7"/>
        <end position="80"/>
    </location>
</feature>
<protein>
    <submittedName>
        <fullName evidence="7">Clone ZZD156 mRNA sequence</fullName>
    </submittedName>
</protein>
<sequence>MTHLFFASVDWDRLITKDIQPPWKPDVVDEKDTKYVPDEFKDTSVELTPPDNEDNVNQIFDGPYFEQFSYHGSRQSLNSRVSGYSFGDNF</sequence>
<dbReference type="GO" id="GO:0005524">
    <property type="term" value="F:ATP binding"/>
    <property type="evidence" value="ECO:0007669"/>
    <property type="project" value="UniProtKB-KW"/>
</dbReference>
<evidence type="ECO:0000313" key="7">
    <source>
        <dbReference type="EMBL" id="AAP06192.1"/>
    </source>
</evidence>
<name>Q86EP5_SCHJA</name>
<reference evidence="7" key="1">
    <citation type="journal article" date="2003" name="Nat. Genet.">
        <title>Evolutionary and biomedical implications of a Schistosoma japonicum complementary DNA resource.</title>
        <authorList>
            <person name="Hu W."/>
            <person name="Yan Q."/>
            <person name="Shen D.K."/>
            <person name="Liu F."/>
            <person name="Zhu Z.D."/>
            <person name="Song H.D."/>
            <person name="Xu X.R."/>
            <person name="Wang Z.J."/>
            <person name="Rong Y.P."/>
            <person name="Zeng L.C."/>
            <person name="Wu J."/>
            <person name="Zhang X."/>
            <person name="Wang J.J."/>
            <person name="Xu X.N."/>
            <person name="Wang S.Y."/>
            <person name="Fu G."/>
            <person name="Zhang X.L."/>
            <person name="Wang Z.Q."/>
            <person name="Brindley P.J."/>
            <person name="McManus D.P."/>
            <person name="Xue C.L."/>
            <person name="Feng Z."/>
            <person name="Chen Z."/>
            <person name="Han Z.G."/>
        </authorList>
    </citation>
    <scope>NUCLEOTIDE SEQUENCE</scope>
</reference>
<dbReference type="Gene3D" id="3.30.200.20">
    <property type="entry name" value="Phosphorylase Kinase, domain 1"/>
    <property type="match status" value="1"/>
</dbReference>
<proteinExistence type="evidence at transcript level"/>
<dbReference type="InterPro" id="IPR000961">
    <property type="entry name" value="AGC-kinase_C"/>
</dbReference>
<dbReference type="Gene3D" id="1.10.510.10">
    <property type="entry name" value="Transferase(Phosphotransferase) domain 1"/>
    <property type="match status" value="1"/>
</dbReference>
<evidence type="ECO:0000259" key="6">
    <source>
        <dbReference type="PROSITE" id="PS51285"/>
    </source>
</evidence>
<organism evidence="7">
    <name type="scientific">Schistosoma japonicum</name>
    <name type="common">Blood fluke</name>
    <dbReference type="NCBI Taxonomy" id="6182"/>
    <lineage>
        <taxon>Eukaryota</taxon>
        <taxon>Metazoa</taxon>
        <taxon>Spiralia</taxon>
        <taxon>Lophotrochozoa</taxon>
        <taxon>Platyhelminthes</taxon>
        <taxon>Trematoda</taxon>
        <taxon>Digenea</taxon>
        <taxon>Strigeidida</taxon>
        <taxon>Schistosomatoidea</taxon>
        <taxon>Schistosomatidae</taxon>
        <taxon>Schistosoma</taxon>
    </lineage>
</organism>
<keyword evidence="2" id="KW-0808">Transferase</keyword>
<dbReference type="SMART" id="SM00133">
    <property type="entry name" value="S_TK_X"/>
    <property type="match status" value="1"/>
</dbReference>
<keyword evidence="1" id="KW-0723">Serine/threonine-protein kinase</keyword>
<dbReference type="GO" id="GO:0004674">
    <property type="term" value="F:protein serine/threonine kinase activity"/>
    <property type="evidence" value="ECO:0007669"/>
    <property type="project" value="UniProtKB-KW"/>
</dbReference>
<dbReference type="PROSITE" id="PS51285">
    <property type="entry name" value="AGC_KINASE_CTER"/>
    <property type="match status" value="1"/>
</dbReference>
<dbReference type="EMBL" id="AY223170">
    <property type="protein sequence ID" value="AAP06192.1"/>
    <property type="molecule type" value="mRNA"/>
</dbReference>